<organism evidence="1 2">
    <name type="scientific">Rotaria sordida</name>
    <dbReference type="NCBI Taxonomy" id="392033"/>
    <lineage>
        <taxon>Eukaryota</taxon>
        <taxon>Metazoa</taxon>
        <taxon>Spiralia</taxon>
        <taxon>Gnathifera</taxon>
        <taxon>Rotifera</taxon>
        <taxon>Eurotatoria</taxon>
        <taxon>Bdelloidea</taxon>
        <taxon>Philodinida</taxon>
        <taxon>Philodinidae</taxon>
        <taxon>Rotaria</taxon>
    </lineage>
</organism>
<proteinExistence type="predicted"/>
<feature type="non-terminal residue" evidence="1">
    <location>
        <position position="43"/>
    </location>
</feature>
<dbReference type="AlphaFoldDB" id="A0A820BAW6"/>
<gene>
    <name evidence="1" type="ORF">OTI717_LOCUS38498</name>
</gene>
<name>A0A820BAW6_9BILA</name>
<comment type="caution">
    <text evidence="1">The sequence shown here is derived from an EMBL/GenBank/DDBJ whole genome shotgun (WGS) entry which is preliminary data.</text>
</comment>
<reference evidence="1" key="1">
    <citation type="submission" date="2021-02" db="EMBL/GenBank/DDBJ databases">
        <authorList>
            <person name="Nowell W R."/>
        </authorList>
    </citation>
    <scope>NUCLEOTIDE SEQUENCE</scope>
</reference>
<dbReference type="EMBL" id="CAJOAX010021110">
    <property type="protein sequence ID" value="CAF4199290.1"/>
    <property type="molecule type" value="Genomic_DNA"/>
</dbReference>
<evidence type="ECO:0000313" key="1">
    <source>
        <dbReference type="EMBL" id="CAF4199290.1"/>
    </source>
</evidence>
<sequence length="43" mass="4846">MIEILTSTRCIRRYLLPSENDGEFYSPLIISGIYINVNGLNGV</sequence>
<protein>
    <submittedName>
        <fullName evidence="1">Uncharacterized protein</fullName>
    </submittedName>
</protein>
<dbReference type="Proteomes" id="UP000663823">
    <property type="component" value="Unassembled WGS sequence"/>
</dbReference>
<accession>A0A820BAW6</accession>
<evidence type="ECO:0000313" key="2">
    <source>
        <dbReference type="Proteomes" id="UP000663823"/>
    </source>
</evidence>